<dbReference type="OMA" id="VYICGAH"/>
<evidence type="ECO:0000256" key="8">
    <source>
        <dbReference type="ARBA" id="ARBA00022801"/>
    </source>
</evidence>
<evidence type="ECO:0000256" key="1">
    <source>
        <dbReference type="ARBA" id="ARBA00004123"/>
    </source>
</evidence>
<dbReference type="OrthoDB" id="285418at2759"/>
<keyword evidence="9" id="KW-0904">Protein phosphatase</keyword>
<dbReference type="InterPro" id="IPR000387">
    <property type="entry name" value="Tyr_Pase_dom"/>
</dbReference>
<dbReference type="GO" id="GO:0017017">
    <property type="term" value="F:MAP kinase tyrosine/serine/threonine phosphatase activity"/>
    <property type="evidence" value="ECO:0007669"/>
    <property type="project" value="InterPro"/>
</dbReference>
<dbReference type="EC" id="3.1.3.16" evidence="5"/>
<evidence type="ECO:0000256" key="4">
    <source>
        <dbReference type="ARBA" id="ARBA00008601"/>
    </source>
</evidence>
<dbReference type="PROSITE" id="PS00383">
    <property type="entry name" value="TYR_PHOSPHATASE_1"/>
    <property type="match status" value="1"/>
</dbReference>
<dbReference type="GO" id="GO:0004722">
    <property type="term" value="F:protein serine/threonine phosphatase activity"/>
    <property type="evidence" value="ECO:0007669"/>
    <property type="project" value="UniProtKB-EC"/>
</dbReference>
<evidence type="ECO:0000256" key="5">
    <source>
        <dbReference type="ARBA" id="ARBA00013081"/>
    </source>
</evidence>
<dbReference type="Pfam" id="PF00782">
    <property type="entry name" value="DSPc"/>
    <property type="match status" value="1"/>
</dbReference>
<dbReference type="EMBL" id="BEZZ01099469">
    <property type="protein sequence ID" value="GCC43006.1"/>
    <property type="molecule type" value="Genomic_DNA"/>
</dbReference>
<keyword evidence="7" id="KW-0999">Mitochondrion inner membrane</keyword>
<evidence type="ECO:0000256" key="2">
    <source>
        <dbReference type="ARBA" id="ARBA00004496"/>
    </source>
</evidence>
<gene>
    <name evidence="17" type="ORF">chiPu_0027272</name>
</gene>
<comment type="caution">
    <text evidence="17">The sequence shown here is derived from an EMBL/GenBank/DDBJ whole genome shotgun (WGS) entry which is preliminary data.</text>
</comment>
<proteinExistence type="inferred from homology"/>
<dbReference type="PROSITE" id="PS50056">
    <property type="entry name" value="TYR_PHOSPHATASE_2"/>
    <property type="match status" value="1"/>
</dbReference>
<evidence type="ECO:0000256" key="9">
    <source>
        <dbReference type="ARBA" id="ARBA00022912"/>
    </source>
</evidence>
<evidence type="ECO:0000256" key="11">
    <source>
        <dbReference type="ARBA" id="ARBA00023136"/>
    </source>
</evidence>
<dbReference type="AlphaFoldDB" id="A0A401TK59"/>
<keyword evidence="12" id="KW-0539">Nucleus</keyword>
<dbReference type="PANTHER" id="PTHR46495">
    <property type="entry name" value="DUAL SPECIFICITY PROTEIN PHOSPHATASE 21"/>
    <property type="match status" value="1"/>
</dbReference>
<evidence type="ECO:0000259" key="15">
    <source>
        <dbReference type="PROSITE" id="PS50054"/>
    </source>
</evidence>
<dbReference type="PROSITE" id="PS50054">
    <property type="entry name" value="TYR_PHOSPHATASE_DUAL"/>
    <property type="match status" value="1"/>
</dbReference>
<comment type="similarity">
    <text evidence="4">Belongs to the protein-tyrosine phosphatase family. Non-receptor class dual specificity subfamily.</text>
</comment>
<sequence>MSDRGGSSRQGGGWSSLPPARTQAYPLFGPGSLALAGLGGIAQITPSLFLSSGNVASNRHAVYTRGITCIVNATLELASPRWADVEFVKVPLPDLPHAPLSLYFDTVADKVQEVSRRSGRTLVHCVAGVSRSATLCIAYLMKHHKQSLLDAHGWVRSRRPVIRPNYGFWRQLIDYERRIFGKNTVRMVPSPLGMVPSVYEKEVRGLMPFWTFR</sequence>
<feature type="domain" description="Tyrosine-protein phosphatase" evidence="15">
    <location>
        <begin position="40"/>
        <end position="181"/>
    </location>
</feature>
<evidence type="ECO:0000313" key="17">
    <source>
        <dbReference type="EMBL" id="GCC43006.1"/>
    </source>
</evidence>
<comment type="catalytic activity">
    <reaction evidence="14">
        <text>O-phospho-L-threonyl-[protein] + H2O = L-threonyl-[protein] + phosphate</text>
        <dbReference type="Rhea" id="RHEA:47004"/>
        <dbReference type="Rhea" id="RHEA-COMP:11060"/>
        <dbReference type="Rhea" id="RHEA-COMP:11605"/>
        <dbReference type="ChEBI" id="CHEBI:15377"/>
        <dbReference type="ChEBI" id="CHEBI:30013"/>
        <dbReference type="ChEBI" id="CHEBI:43474"/>
        <dbReference type="ChEBI" id="CHEBI:61977"/>
        <dbReference type="EC" id="3.1.3.16"/>
    </reaction>
</comment>
<keyword evidence="8" id="KW-0378">Hydrolase</keyword>
<keyword evidence="11" id="KW-0472">Membrane</keyword>
<evidence type="ECO:0000256" key="14">
    <source>
        <dbReference type="ARBA" id="ARBA00048336"/>
    </source>
</evidence>
<feature type="domain" description="Tyrosine specific protein phosphatases" evidence="16">
    <location>
        <begin position="105"/>
        <end position="160"/>
    </location>
</feature>
<keyword evidence="10" id="KW-0496">Mitochondrion</keyword>
<dbReference type="GO" id="GO:0005634">
    <property type="term" value="C:nucleus"/>
    <property type="evidence" value="ECO:0007669"/>
    <property type="project" value="UniProtKB-SubCell"/>
</dbReference>
<evidence type="ECO:0000256" key="6">
    <source>
        <dbReference type="ARBA" id="ARBA00022490"/>
    </source>
</evidence>
<evidence type="ECO:0000256" key="12">
    <source>
        <dbReference type="ARBA" id="ARBA00023242"/>
    </source>
</evidence>
<dbReference type="PRINTS" id="PR01908">
    <property type="entry name" value="ADSPHPHTASE"/>
</dbReference>
<dbReference type="Gene3D" id="3.90.190.10">
    <property type="entry name" value="Protein tyrosine phosphatase superfamily"/>
    <property type="match status" value="1"/>
</dbReference>
<dbReference type="InterPro" id="IPR000340">
    <property type="entry name" value="Dual-sp_phosphatase_cat-dom"/>
</dbReference>
<comment type="subcellular location">
    <subcellularLocation>
        <location evidence="2">Cytoplasm</location>
    </subcellularLocation>
    <subcellularLocation>
        <location evidence="3">Mitochondrion inner membrane</location>
        <topology evidence="3">Peripheral membrane protein</topology>
    </subcellularLocation>
    <subcellularLocation>
        <location evidence="1">Nucleus</location>
    </subcellularLocation>
</comment>
<evidence type="ECO:0000313" key="18">
    <source>
        <dbReference type="Proteomes" id="UP000287033"/>
    </source>
</evidence>
<dbReference type="PRINTS" id="PR01910">
    <property type="entry name" value="ADSPHPHTASEB"/>
</dbReference>
<dbReference type="GO" id="GO:0005743">
    <property type="term" value="C:mitochondrial inner membrane"/>
    <property type="evidence" value="ECO:0007669"/>
    <property type="project" value="UniProtKB-SubCell"/>
</dbReference>
<evidence type="ECO:0000256" key="10">
    <source>
        <dbReference type="ARBA" id="ARBA00023128"/>
    </source>
</evidence>
<dbReference type="STRING" id="137246.A0A401TK59"/>
<evidence type="ECO:0000256" key="7">
    <source>
        <dbReference type="ARBA" id="ARBA00022792"/>
    </source>
</evidence>
<dbReference type="InterPro" id="IPR020420">
    <property type="entry name" value="Atypical_DUSP_subfamB"/>
</dbReference>
<reference evidence="17 18" key="1">
    <citation type="journal article" date="2018" name="Nat. Ecol. Evol.">
        <title>Shark genomes provide insights into elasmobranch evolution and the origin of vertebrates.</title>
        <authorList>
            <person name="Hara Y"/>
            <person name="Yamaguchi K"/>
            <person name="Onimaru K"/>
            <person name="Kadota M"/>
            <person name="Koyanagi M"/>
            <person name="Keeley SD"/>
            <person name="Tatsumi K"/>
            <person name="Tanaka K"/>
            <person name="Motone F"/>
            <person name="Kageyama Y"/>
            <person name="Nozu R"/>
            <person name="Adachi N"/>
            <person name="Nishimura O"/>
            <person name="Nakagawa R"/>
            <person name="Tanegashima C"/>
            <person name="Kiyatake I"/>
            <person name="Matsumoto R"/>
            <person name="Murakumo K"/>
            <person name="Nishida K"/>
            <person name="Terakita A"/>
            <person name="Kuratani S"/>
            <person name="Sato K"/>
            <person name="Hyodo S Kuraku.S."/>
        </authorList>
    </citation>
    <scope>NUCLEOTIDE SEQUENCE [LARGE SCALE GENOMIC DNA]</scope>
</reference>
<dbReference type="InterPro" id="IPR029021">
    <property type="entry name" value="Prot-tyrosine_phosphatase-like"/>
</dbReference>
<dbReference type="GO" id="GO:0004725">
    <property type="term" value="F:protein tyrosine phosphatase activity"/>
    <property type="evidence" value="ECO:0007669"/>
    <property type="project" value="TreeGrafter"/>
</dbReference>
<dbReference type="FunFam" id="3.90.190.10:FF:000049">
    <property type="entry name" value="Dual specificity protein phosphatase 14"/>
    <property type="match status" value="1"/>
</dbReference>
<organism evidence="17 18">
    <name type="scientific">Chiloscyllium punctatum</name>
    <name type="common">Brownbanded bambooshark</name>
    <name type="synonym">Hemiscyllium punctatum</name>
    <dbReference type="NCBI Taxonomy" id="137246"/>
    <lineage>
        <taxon>Eukaryota</taxon>
        <taxon>Metazoa</taxon>
        <taxon>Chordata</taxon>
        <taxon>Craniata</taxon>
        <taxon>Vertebrata</taxon>
        <taxon>Chondrichthyes</taxon>
        <taxon>Elasmobranchii</taxon>
        <taxon>Galeomorphii</taxon>
        <taxon>Galeoidea</taxon>
        <taxon>Orectolobiformes</taxon>
        <taxon>Hemiscylliidae</taxon>
        <taxon>Chiloscyllium</taxon>
    </lineage>
</organism>
<evidence type="ECO:0000259" key="16">
    <source>
        <dbReference type="PROSITE" id="PS50056"/>
    </source>
</evidence>
<dbReference type="PANTHER" id="PTHR46495:SF1">
    <property type="entry name" value="DUAL SPECIFICITY PHOSPHATASE 21"/>
    <property type="match status" value="1"/>
</dbReference>
<name>A0A401TK59_CHIPU</name>
<accession>A0A401TK59</accession>
<dbReference type="InterPro" id="IPR016130">
    <property type="entry name" value="Tyr_Pase_AS"/>
</dbReference>
<dbReference type="SMART" id="SM00195">
    <property type="entry name" value="DSPc"/>
    <property type="match status" value="1"/>
</dbReference>
<dbReference type="InterPro" id="IPR020422">
    <property type="entry name" value="TYR_PHOSPHATASE_DUAL_dom"/>
</dbReference>
<dbReference type="Proteomes" id="UP000287033">
    <property type="component" value="Unassembled WGS sequence"/>
</dbReference>
<protein>
    <recommendedName>
        <fullName evidence="5">protein-serine/threonine phosphatase</fullName>
        <ecNumber evidence="5">3.1.3.16</ecNumber>
    </recommendedName>
</protein>
<keyword evidence="18" id="KW-1185">Reference proteome</keyword>
<evidence type="ECO:0000256" key="13">
    <source>
        <dbReference type="ARBA" id="ARBA00047761"/>
    </source>
</evidence>
<comment type="catalytic activity">
    <reaction evidence="13">
        <text>O-phospho-L-seryl-[protein] + H2O = L-seryl-[protein] + phosphate</text>
        <dbReference type="Rhea" id="RHEA:20629"/>
        <dbReference type="Rhea" id="RHEA-COMP:9863"/>
        <dbReference type="Rhea" id="RHEA-COMP:11604"/>
        <dbReference type="ChEBI" id="CHEBI:15377"/>
        <dbReference type="ChEBI" id="CHEBI:29999"/>
        <dbReference type="ChEBI" id="CHEBI:43474"/>
        <dbReference type="ChEBI" id="CHEBI:83421"/>
        <dbReference type="EC" id="3.1.3.16"/>
    </reaction>
</comment>
<evidence type="ECO:0000256" key="3">
    <source>
        <dbReference type="ARBA" id="ARBA00004637"/>
    </source>
</evidence>
<dbReference type="SUPFAM" id="SSF52799">
    <property type="entry name" value="(Phosphotyrosine protein) phosphatases II"/>
    <property type="match status" value="1"/>
</dbReference>
<keyword evidence="6" id="KW-0963">Cytoplasm</keyword>